<dbReference type="InterPro" id="IPR013750">
    <property type="entry name" value="GHMP_kinase_C_dom"/>
</dbReference>
<evidence type="ECO:0000256" key="5">
    <source>
        <dbReference type="ARBA" id="ARBA00038121"/>
    </source>
</evidence>
<proteinExistence type="inferred from homology"/>
<dbReference type="AlphaFoldDB" id="A0A419F4S0"/>
<keyword evidence="4" id="KW-0067">ATP-binding</keyword>
<dbReference type="GO" id="GO:0005524">
    <property type="term" value="F:ATP binding"/>
    <property type="evidence" value="ECO:0007669"/>
    <property type="project" value="UniProtKB-KW"/>
</dbReference>
<dbReference type="InterPro" id="IPR036554">
    <property type="entry name" value="GHMP_kinase_C_sf"/>
</dbReference>
<keyword evidence="1" id="KW-0808">Transferase</keyword>
<dbReference type="InterPro" id="IPR014606">
    <property type="entry name" value="Heptose_7-P_kinase"/>
</dbReference>
<feature type="domain" description="GHMP kinase C-terminal" evidence="7">
    <location>
        <begin position="277"/>
        <end position="358"/>
    </location>
</feature>
<evidence type="ECO:0000256" key="4">
    <source>
        <dbReference type="ARBA" id="ARBA00022840"/>
    </source>
</evidence>
<dbReference type="Proteomes" id="UP000285961">
    <property type="component" value="Unassembled WGS sequence"/>
</dbReference>
<evidence type="ECO:0000259" key="6">
    <source>
        <dbReference type="Pfam" id="PF00288"/>
    </source>
</evidence>
<dbReference type="GO" id="GO:0042352">
    <property type="term" value="P:GDP-L-fucose salvage"/>
    <property type="evidence" value="ECO:0007669"/>
    <property type="project" value="TreeGrafter"/>
</dbReference>
<keyword evidence="3" id="KW-0418">Kinase</keyword>
<sequence>MKLALFGHFLLKYFGYSCMIGGNDGEFRVLSGILLRQSAFPMRICATAPTRIDLAGGTLDLYPIYLLEDGGLTLNCAINMQCGVTLESRGDGRVCLRSEDLGIEEQYDSVASVSLDGELEIVSRAIKFFRPPGGLTVTSKNHVKKGSGLGASSSLLIAILSALNELTGSPYSLRQLIDIAADLEAQCIRVPTGKQDYFAAAFGGVSALWFEVNDARRECLLSTEEDIRELEERLILSFAGAPRFSGATNWNMIRNYVEENQTTVSGMKRVKKITHAMRKSILERDWEQVASLIDQEWQIRRTLAEGVTTEAVEKIMQAALEAGAAANKLCGAGGGGCMITFVLPKKRQRVEAALAAAGAEVLPFKIVAGGVSVECEPET</sequence>
<evidence type="ECO:0000256" key="2">
    <source>
        <dbReference type="ARBA" id="ARBA00022741"/>
    </source>
</evidence>
<dbReference type="InterPro" id="IPR020568">
    <property type="entry name" value="Ribosomal_Su5_D2-typ_SF"/>
</dbReference>
<dbReference type="PANTHER" id="PTHR32463">
    <property type="entry name" value="L-FUCOSE KINASE"/>
    <property type="match status" value="1"/>
</dbReference>
<accession>A0A419F4S0</accession>
<dbReference type="Pfam" id="PF08544">
    <property type="entry name" value="GHMP_kinases_C"/>
    <property type="match status" value="1"/>
</dbReference>
<dbReference type="PRINTS" id="PR00960">
    <property type="entry name" value="LMBPPROTEIN"/>
</dbReference>
<gene>
    <name evidence="8" type="ORF">C4532_04410</name>
</gene>
<protein>
    <recommendedName>
        <fullName evidence="10">GHMP kinase</fullName>
    </recommendedName>
</protein>
<dbReference type="SUPFAM" id="SSF55060">
    <property type="entry name" value="GHMP Kinase, C-terminal domain"/>
    <property type="match status" value="1"/>
</dbReference>
<evidence type="ECO:0008006" key="10">
    <source>
        <dbReference type="Google" id="ProtNLM"/>
    </source>
</evidence>
<dbReference type="SUPFAM" id="SSF54211">
    <property type="entry name" value="Ribosomal protein S5 domain 2-like"/>
    <property type="match status" value="1"/>
</dbReference>
<evidence type="ECO:0000313" key="8">
    <source>
        <dbReference type="EMBL" id="RJP73439.1"/>
    </source>
</evidence>
<keyword evidence="2" id="KW-0547">Nucleotide-binding</keyword>
<dbReference type="GO" id="GO:0050201">
    <property type="term" value="F:fucokinase activity"/>
    <property type="evidence" value="ECO:0007669"/>
    <property type="project" value="TreeGrafter"/>
</dbReference>
<evidence type="ECO:0000256" key="1">
    <source>
        <dbReference type="ARBA" id="ARBA00022679"/>
    </source>
</evidence>
<reference evidence="8 9" key="1">
    <citation type="journal article" date="2017" name="ISME J.">
        <title>Energy and carbon metabolisms in a deep terrestrial subsurface fluid microbial community.</title>
        <authorList>
            <person name="Momper L."/>
            <person name="Jungbluth S.P."/>
            <person name="Lee M.D."/>
            <person name="Amend J.P."/>
        </authorList>
    </citation>
    <scope>NUCLEOTIDE SEQUENCE [LARGE SCALE GENOMIC DNA]</scope>
    <source>
        <strain evidence="8">SURF_17</strain>
    </source>
</reference>
<comment type="caution">
    <text evidence="8">The sequence shown here is derived from an EMBL/GenBank/DDBJ whole genome shotgun (WGS) entry which is preliminary data.</text>
</comment>
<evidence type="ECO:0000256" key="3">
    <source>
        <dbReference type="ARBA" id="ARBA00022777"/>
    </source>
</evidence>
<dbReference type="PANTHER" id="PTHR32463:SF0">
    <property type="entry name" value="L-FUCOSE KINASE"/>
    <property type="match status" value="1"/>
</dbReference>
<dbReference type="InterPro" id="IPR001174">
    <property type="entry name" value="HddA/FKP"/>
</dbReference>
<dbReference type="Gene3D" id="3.30.230.120">
    <property type="match status" value="1"/>
</dbReference>
<dbReference type="PIRSF" id="PIRSF036406">
    <property type="entry name" value="Hept_kin"/>
    <property type="match status" value="1"/>
</dbReference>
<dbReference type="Pfam" id="PF00288">
    <property type="entry name" value="GHMP_kinases_N"/>
    <property type="match status" value="1"/>
</dbReference>
<evidence type="ECO:0000259" key="7">
    <source>
        <dbReference type="Pfam" id="PF08544"/>
    </source>
</evidence>
<evidence type="ECO:0000313" key="9">
    <source>
        <dbReference type="Proteomes" id="UP000285961"/>
    </source>
</evidence>
<dbReference type="InterPro" id="IPR006204">
    <property type="entry name" value="GHMP_kinase_N_dom"/>
</dbReference>
<name>A0A419F4S0_9BACT</name>
<feature type="domain" description="GHMP kinase N-terminal" evidence="6">
    <location>
        <begin position="121"/>
        <end position="204"/>
    </location>
</feature>
<comment type="similarity">
    <text evidence="5">Belongs to the GHMP kinase family.</text>
</comment>
<dbReference type="EMBL" id="QZKI01000027">
    <property type="protein sequence ID" value="RJP73439.1"/>
    <property type="molecule type" value="Genomic_DNA"/>
</dbReference>
<organism evidence="8 9">
    <name type="scientific">Candidatus Abyssobacteria bacterium SURF_17</name>
    <dbReference type="NCBI Taxonomy" id="2093361"/>
    <lineage>
        <taxon>Bacteria</taxon>
        <taxon>Pseudomonadati</taxon>
        <taxon>Candidatus Hydrogenedentota</taxon>
        <taxon>Candidatus Abyssobacteria</taxon>
    </lineage>
</organism>
<dbReference type="InterPro" id="IPR052203">
    <property type="entry name" value="GHMP_Kinase-Related"/>
</dbReference>